<feature type="transmembrane region" description="Helical" evidence="6">
    <location>
        <begin position="111"/>
        <end position="132"/>
    </location>
</feature>
<dbReference type="STRING" id="1121400.SAMN02746065_101210"/>
<evidence type="ECO:0000256" key="6">
    <source>
        <dbReference type="SAM" id="Phobius"/>
    </source>
</evidence>
<dbReference type="InterPro" id="IPR051461">
    <property type="entry name" value="UPF0750_membrane"/>
</dbReference>
<dbReference type="PANTHER" id="PTHR33545:SF5">
    <property type="entry name" value="UPF0750 MEMBRANE PROTEIN YITT"/>
    <property type="match status" value="1"/>
</dbReference>
<dbReference type="OrthoDB" id="5401948at2"/>
<feature type="transmembrane region" description="Helical" evidence="6">
    <location>
        <begin position="84"/>
        <end position="105"/>
    </location>
</feature>
<dbReference type="CDD" id="cd16380">
    <property type="entry name" value="YitT_C"/>
    <property type="match status" value="1"/>
</dbReference>
<keyword evidence="2" id="KW-1003">Cell membrane</keyword>
<name>A0A1W1YN72_9BACT</name>
<feature type="transmembrane region" description="Helical" evidence="6">
    <location>
        <begin position="177"/>
        <end position="198"/>
    </location>
</feature>
<sequence>MSVEKKQLLSSVLWNLLLLTVGSIILAIGINAIVIPHGFITGGLSGVCLLIYYAADLLSTGVWYLIINIPLFLVGWVKISRRFFFYSLFGMVALSLCMEIFSFEIAINDPFLAILAGGSIMGIGAGIALHSLGSMGGLDIVCIMLNQKFGIRIGNFLFAFNMVLFLFSFSIMETDLVLYSIALSYVTSQVLEHVLTMFNQRKMILIISDYHDQIADTIKNKLNRGATFINGAGVYSGKEKKIILTVVHNYQLKRLEEAVLLIDPLAFMITENTFNVLGRGFSKPKTY</sequence>
<organism evidence="8 9">
    <name type="scientific">Desulfocicer vacuolatum DSM 3385</name>
    <dbReference type="NCBI Taxonomy" id="1121400"/>
    <lineage>
        <taxon>Bacteria</taxon>
        <taxon>Pseudomonadati</taxon>
        <taxon>Thermodesulfobacteriota</taxon>
        <taxon>Desulfobacteria</taxon>
        <taxon>Desulfobacterales</taxon>
        <taxon>Desulfobacteraceae</taxon>
        <taxon>Desulfocicer</taxon>
    </lineage>
</organism>
<dbReference type="PIRSF" id="PIRSF006483">
    <property type="entry name" value="Membrane_protein_YitT"/>
    <property type="match status" value="1"/>
</dbReference>
<dbReference type="InterPro" id="IPR003740">
    <property type="entry name" value="YitT"/>
</dbReference>
<gene>
    <name evidence="8" type="ORF">SAMN02746065_101210</name>
</gene>
<dbReference type="RefSeq" id="WP_084066521.1">
    <property type="nucleotide sequence ID" value="NZ_FWXY01000001.1"/>
</dbReference>
<evidence type="ECO:0000256" key="3">
    <source>
        <dbReference type="ARBA" id="ARBA00022692"/>
    </source>
</evidence>
<keyword evidence="4 6" id="KW-1133">Transmembrane helix</keyword>
<dbReference type="InterPro" id="IPR015867">
    <property type="entry name" value="N-reg_PII/ATP_PRibTrfase_C"/>
</dbReference>
<evidence type="ECO:0000259" key="7">
    <source>
        <dbReference type="Pfam" id="PF10035"/>
    </source>
</evidence>
<dbReference type="AlphaFoldDB" id="A0A1W1YN72"/>
<evidence type="ECO:0000256" key="2">
    <source>
        <dbReference type="ARBA" id="ARBA00022475"/>
    </source>
</evidence>
<dbReference type="InterPro" id="IPR019264">
    <property type="entry name" value="DUF2179"/>
</dbReference>
<dbReference type="PANTHER" id="PTHR33545">
    <property type="entry name" value="UPF0750 MEMBRANE PROTEIN YITT-RELATED"/>
    <property type="match status" value="1"/>
</dbReference>
<reference evidence="8 9" key="1">
    <citation type="submission" date="2017-04" db="EMBL/GenBank/DDBJ databases">
        <authorList>
            <person name="Afonso C.L."/>
            <person name="Miller P.J."/>
            <person name="Scott M.A."/>
            <person name="Spackman E."/>
            <person name="Goraichik I."/>
            <person name="Dimitrov K.M."/>
            <person name="Suarez D.L."/>
            <person name="Swayne D.E."/>
        </authorList>
    </citation>
    <scope>NUCLEOTIDE SEQUENCE [LARGE SCALE GENOMIC DNA]</scope>
    <source>
        <strain evidence="8 9">DSM 3385</strain>
    </source>
</reference>
<evidence type="ECO:0000256" key="5">
    <source>
        <dbReference type="ARBA" id="ARBA00023136"/>
    </source>
</evidence>
<keyword evidence="9" id="KW-1185">Reference proteome</keyword>
<feature type="domain" description="DUF2179" evidence="7">
    <location>
        <begin position="224"/>
        <end position="278"/>
    </location>
</feature>
<dbReference type="EMBL" id="FWXY01000001">
    <property type="protein sequence ID" value="SMC37583.1"/>
    <property type="molecule type" value="Genomic_DNA"/>
</dbReference>
<dbReference type="GO" id="GO:0005886">
    <property type="term" value="C:plasma membrane"/>
    <property type="evidence" value="ECO:0007669"/>
    <property type="project" value="UniProtKB-SubCell"/>
</dbReference>
<dbReference type="Proteomes" id="UP000192418">
    <property type="component" value="Unassembled WGS sequence"/>
</dbReference>
<dbReference type="Pfam" id="PF02588">
    <property type="entry name" value="YitT_membrane"/>
    <property type="match status" value="1"/>
</dbReference>
<dbReference type="Gene3D" id="3.30.70.120">
    <property type="match status" value="1"/>
</dbReference>
<feature type="transmembrane region" description="Helical" evidence="6">
    <location>
        <begin position="61"/>
        <end position="77"/>
    </location>
</feature>
<comment type="subcellular location">
    <subcellularLocation>
        <location evidence="1">Cell membrane</location>
        <topology evidence="1">Multi-pass membrane protein</topology>
    </subcellularLocation>
</comment>
<feature type="transmembrane region" description="Helical" evidence="6">
    <location>
        <begin position="12"/>
        <end position="30"/>
    </location>
</feature>
<evidence type="ECO:0000313" key="8">
    <source>
        <dbReference type="EMBL" id="SMC37583.1"/>
    </source>
</evidence>
<accession>A0A1W1YN72</accession>
<protein>
    <submittedName>
        <fullName evidence="8">Uncharacterized membrane-anchored protein YitT, contains DUF161 and DUF2179 domains</fullName>
    </submittedName>
</protein>
<feature type="transmembrane region" description="Helical" evidence="6">
    <location>
        <begin position="153"/>
        <end position="171"/>
    </location>
</feature>
<evidence type="ECO:0000256" key="4">
    <source>
        <dbReference type="ARBA" id="ARBA00022989"/>
    </source>
</evidence>
<evidence type="ECO:0000256" key="1">
    <source>
        <dbReference type="ARBA" id="ARBA00004651"/>
    </source>
</evidence>
<evidence type="ECO:0000313" key="9">
    <source>
        <dbReference type="Proteomes" id="UP000192418"/>
    </source>
</evidence>
<keyword evidence="5 6" id="KW-0472">Membrane</keyword>
<dbReference type="Pfam" id="PF10035">
    <property type="entry name" value="DUF2179"/>
    <property type="match status" value="1"/>
</dbReference>
<keyword evidence="3 6" id="KW-0812">Transmembrane</keyword>
<proteinExistence type="predicted"/>